<dbReference type="AlphaFoldDB" id="A0A9X2Z8F3"/>
<gene>
    <name evidence="1" type="ORF">H7K45_24940</name>
</gene>
<protein>
    <submittedName>
        <fullName evidence="1">Uncharacterized protein</fullName>
    </submittedName>
</protein>
<proteinExistence type="predicted"/>
<evidence type="ECO:0000313" key="2">
    <source>
        <dbReference type="Proteomes" id="UP001141629"/>
    </source>
</evidence>
<keyword evidence="2" id="KW-1185">Reference proteome</keyword>
<evidence type="ECO:0000313" key="1">
    <source>
        <dbReference type="EMBL" id="MCV7423806.1"/>
    </source>
</evidence>
<name>A0A9X2Z8F3_9MYCO</name>
<dbReference type="EMBL" id="JACKVK010000013">
    <property type="protein sequence ID" value="MCV7423806.1"/>
    <property type="molecule type" value="Genomic_DNA"/>
</dbReference>
<dbReference type="Proteomes" id="UP001141629">
    <property type="component" value="Unassembled WGS sequence"/>
</dbReference>
<comment type="caution">
    <text evidence="1">The sequence shown here is derived from an EMBL/GenBank/DDBJ whole genome shotgun (WGS) entry which is preliminary data.</text>
</comment>
<reference evidence="1" key="2">
    <citation type="journal article" date="2022" name="BMC Genomics">
        <title>Comparative genome analysis of mycobacteria focusing on tRNA and non-coding RNA.</title>
        <authorList>
            <person name="Behra P.R.K."/>
            <person name="Pettersson B.M.F."/>
            <person name="Ramesh M."/>
            <person name="Das S."/>
            <person name="Dasgupta S."/>
            <person name="Kirsebom L.A."/>
        </authorList>
    </citation>
    <scope>NUCLEOTIDE SEQUENCE</scope>
    <source>
        <strain evidence="1">DSM 44838</strain>
    </source>
</reference>
<dbReference type="RefSeq" id="WP_263998774.1">
    <property type="nucleotide sequence ID" value="NZ_JACKVK010000013.1"/>
</dbReference>
<organism evidence="1 2">
    <name type="scientific">Mycobacterium yunnanensis</name>
    <dbReference type="NCBI Taxonomy" id="368477"/>
    <lineage>
        <taxon>Bacteria</taxon>
        <taxon>Bacillati</taxon>
        <taxon>Actinomycetota</taxon>
        <taxon>Actinomycetes</taxon>
        <taxon>Mycobacteriales</taxon>
        <taxon>Mycobacteriaceae</taxon>
        <taxon>Mycobacterium</taxon>
    </lineage>
</organism>
<reference evidence="1" key="1">
    <citation type="submission" date="2020-07" db="EMBL/GenBank/DDBJ databases">
        <authorList>
            <person name="Pettersson B.M.F."/>
            <person name="Behra P.R.K."/>
            <person name="Ramesh M."/>
            <person name="Das S."/>
            <person name="Dasgupta S."/>
            <person name="Kirsebom L.A."/>
        </authorList>
    </citation>
    <scope>NUCLEOTIDE SEQUENCE</scope>
    <source>
        <strain evidence="1">DSM 44838</strain>
    </source>
</reference>
<sequence>MTVETDDFAKQVARENYSSSRPTVYVDDDRAFHRTALATPVCTANLSDIVGIENDPSLQLAGVSVDDNVVRVKVVSATGIHVLHFAAEDARRVVTELIAWSTDYRGLGENV</sequence>
<accession>A0A9X2Z8F3</accession>